<dbReference type="AlphaFoldDB" id="A0A0A9GZC9"/>
<protein>
    <recommendedName>
        <fullName evidence="2">Integrase zinc-binding domain-containing protein</fullName>
    </recommendedName>
</protein>
<proteinExistence type="predicted"/>
<reference evidence="1" key="2">
    <citation type="journal article" date="2015" name="Data Brief">
        <title>Shoot transcriptome of the giant reed, Arundo donax.</title>
        <authorList>
            <person name="Barrero R.A."/>
            <person name="Guerrero F.D."/>
            <person name="Moolhuijzen P."/>
            <person name="Goolsby J.A."/>
            <person name="Tidwell J."/>
            <person name="Bellgard S.E."/>
            <person name="Bellgard M.I."/>
        </authorList>
    </citation>
    <scope>NUCLEOTIDE SEQUENCE</scope>
    <source>
        <tissue evidence="1">Shoot tissue taken approximately 20 cm above the soil surface</tissue>
    </source>
</reference>
<evidence type="ECO:0008006" key="2">
    <source>
        <dbReference type="Google" id="ProtNLM"/>
    </source>
</evidence>
<evidence type="ECO:0000313" key="1">
    <source>
        <dbReference type="EMBL" id="JAE30340.1"/>
    </source>
</evidence>
<name>A0A0A9GZC9_ARUDO</name>
<accession>A0A0A9GZC9</accession>
<dbReference type="EMBL" id="GBRH01167556">
    <property type="protein sequence ID" value="JAE30340.1"/>
    <property type="molecule type" value="Transcribed_RNA"/>
</dbReference>
<sequence>MTPFQALYGMPPPMITESILPDTAIPEARDLMQARLLAMQNIKSNLKLAQDRMRKYADRKRTERTFSVGDMVYLKMQPYRHTSLGIHNSIKLHSKYYGPFKNIDQDWKCCL</sequence>
<reference evidence="1" key="1">
    <citation type="submission" date="2014-09" db="EMBL/GenBank/DDBJ databases">
        <authorList>
            <person name="Magalhaes I.L.F."/>
            <person name="Oliveira U."/>
            <person name="Santos F.R."/>
            <person name="Vidigal T.H.D.A."/>
            <person name="Brescovit A.D."/>
            <person name="Santos A.J."/>
        </authorList>
    </citation>
    <scope>NUCLEOTIDE SEQUENCE</scope>
    <source>
        <tissue evidence="1">Shoot tissue taken approximately 20 cm above the soil surface</tissue>
    </source>
</reference>
<organism evidence="1">
    <name type="scientific">Arundo donax</name>
    <name type="common">Giant reed</name>
    <name type="synonym">Donax arundinaceus</name>
    <dbReference type="NCBI Taxonomy" id="35708"/>
    <lineage>
        <taxon>Eukaryota</taxon>
        <taxon>Viridiplantae</taxon>
        <taxon>Streptophyta</taxon>
        <taxon>Embryophyta</taxon>
        <taxon>Tracheophyta</taxon>
        <taxon>Spermatophyta</taxon>
        <taxon>Magnoliopsida</taxon>
        <taxon>Liliopsida</taxon>
        <taxon>Poales</taxon>
        <taxon>Poaceae</taxon>
        <taxon>PACMAD clade</taxon>
        <taxon>Arundinoideae</taxon>
        <taxon>Arundineae</taxon>
        <taxon>Arundo</taxon>
    </lineage>
</organism>